<feature type="transmembrane region" description="Helical" evidence="7">
    <location>
        <begin position="122"/>
        <end position="144"/>
    </location>
</feature>
<dbReference type="GO" id="GO:0005886">
    <property type="term" value="C:plasma membrane"/>
    <property type="evidence" value="ECO:0007669"/>
    <property type="project" value="UniProtKB-SubCell"/>
</dbReference>
<feature type="transmembrane region" description="Helical" evidence="7">
    <location>
        <begin position="24"/>
        <end position="43"/>
    </location>
</feature>
<evidence type="ECO:0000313" key="8">
    <source>
        <dbReference type="EMBL" id="HGI86853.1"/>
    </source>
</evidence>
<keyword evidence="3" id="KW-0808">Transferase</keyword>
<dbReference type="Pfam" id="PF09594">
    <property type="entry name" value="GT87"/>
    <property type="match status" value="1"/>
</dbReference>
<evidence type="ECO:0000256" key="6">
    <source>
        <dbReference type="ARBA" id="ARBA00023136"/>
    </source>
</evidence>
<feature type="transmembrane region" description="Helical" evidence="7">
    <location>
        <begin position="365"/>
        <end position="386"/>
    </location>
</feature>
<comment type="caution">
    <text evidence="8">The sequence shown here is derived from an EMBL/GenBank/DDBJ whole genome shotgun (WGS) entry which is preliminary data.</text>
</comment>
<dbReference type="EMBL" id="DTFF01000003">
    <property type="protein sequence ID" value="HGI86853.1"/>
    <property type="molecule type" value="Genomic_DNA"/>
</dbReference>
<feature type="transmembrane region" description="Helical" evidence="7">
    <location>
        <begin position="197"/>
        <end position="222"/>
    </location>
</feature>
<reference evidence="8" key="1">
    <citation type="journal article" date="2020" name="mSystems">
        <title>Genome- and Community-Level Interaction Insights into Carbon Utilization and Element Cycling Functions of Hydrothermarchaeota in Hydrothermal Sediment.</title>
        <authorList>
            <person name="Zhou Z."/>
            <person name="Liu Y."/>
            <person name="Xu W."/>
            <person name="Pan J."/>
            <person name="Luo Z.H."/>
            <person name="Li M."/>
        </authorList>
    </citation>
    <scope>NUCLEOTIDE SEQUENCE [LARGE SCALE GENOMIC DNA]</scope>
    <source>
        <strain evidence="8">SpSt-732</strain>
    </source>
</reference>
<evidence type="ECO:0000256" key="5">
    <source>
        <dbReference type="ARBA" id="ARBA00022989"/>
    </source>
</evidence>
<organism evidence="8">
    <name type="scientific">Ignisphaera aggregans</name>
    <dbReference type="NCBI Taxonomy" id="334771"/>
    <lineage>
        <taxon>Archaea</taxon>
        <taxon>Thermoproteota</taxon>
        <taxon>Thermoprotei</taxon>
        <taxon>Desulfurococcales</taxon>
        <taxon>Desulfurococcaceae</taxon>
        <taxon>Ignisphaera</taxon>
    </lineage>
</organism>
<protein>
    <submittedName>
        <fullName evidence="8">DUF2029 domain-containing protein</fullName>
    </submittedName>
</protein>
<evidence type="ECO:0000256" key="7">
    <source>
        <dbReference type="SAM" id="Phobius"/>
    </source>
</evidence>
<comment type="subcellular location">
    <subcellularLocation>
        <location evidence="1">Cell membrane</location>
        <topology evidence="1">Multi-pass membrane protein</topology>
    </subcellularLocation>
</comment>
<dbReference type="AlphaFoldDB" id="A0A7C4BAU9"/>
<keyword evidence="5 7" id="KW-1133">Transmembrane helix</keyword>
<evidence type="ECO:0000256" key="2">
    <source>
        <dbReference type="ARBA" id="ARBA00022475"/>
    </source>
</evidence>
<name>A0A7C4BAU9_9CREN</name>
<keyword evidence="4 7" id="KW-0812">Transmembrane</keyword>
<proteinExistence type="predicted"/>
<keyword evidence="2" id="KW-1003">Cell membrane</keyword>
<feature type="transmembrane region" description="Helical" evidence="7">
    <location>
        <begin position="89"/>
        <end position="110"/>
    </location>
</feature>
<feature type="transmembrane region" description="Helical" evidence="7">
    <location>
        <begin position="299"/>
        <end position="315"/>
    </location>
</feature>
<evidence type="ECO:0000256" key="4">
    <source>
        <dbReference type="ARBA" id="ARBA00022692"/>
    </source>
</evidence>
<evidence type="ECO:0000256" key="1">
    <source>
        <dbReference type="ARBA" id="ARBA00004651"/>
    </source>
</evidence>
<feature type="transmembrane region" description="Helical" evidence="7">
    <location>
        <begin position="414"/>
        <end position="433"/>
    </location>
</feature>
<feature type="transmembrane region" description="Helical" evidence="7">
    <location>
        <begin position="159"/>
        <end position="185"/>
    </location>
</feature>
<dbReference type="GO" id="GO:0016758">
    <property type="term" value="F:hexosyltransferase activity"/>
    <property type="evidence" value="ECO:0007669"/>
    <property type="project" value="InterPro"/>
</dbReference>
<feature type="transmembrane region" description="Helical" evidence="7">
    <location>
        <begin position="327"/>
        <end position="353"/>
    </location>
</feature>
<gene>
    <name evidence="8" type="ORF">ENV14_00410</name>
</gene>
<keyword evidence="6 7" id="KW-0472">Membrane</keyword>
<feature type="transmembrane region" description="Helical" evidence="7">
    <location>
        <begin position="228"/>
        <end position="255"/>
    </location>
</feature>
<sequence length="443" mass="50494">MVLRRATDCVVWRWLRGASRKSRALLVAMLLLGLALRLVFAPFSTGSDIVQFAGFAKTIQRRGLCFYSYAAAFWEEAWPYNWPYLYGPVLAYILNLLAYVATPSYTTFWLNSSYFAYASQSWVLALKLVFIAFDTLVAVLLYMITRRVALVALYYLNPAVIYISSIYGMFDQISLALLLAGLALLERRRLLLSGVLLALALLTKQTMLFPLLGLALLLLIRYRGAFKGVAIGFMIGTLLVLSPIIAVCPASFTGLRNTWYMLKPRYAEPIMYSFNGVTSVATLLHKVYGVDTLWLIERWYMFTALLVVLPVLYTLRKGELYINTALYYLLFTATYWGVNYQYLTPLIGLLAVAIAREERGYLKTLYAALALYIGVWFFIFPVEWWFRAHIENPNRVLLEAVKSISLNVYVDNYYAPYSLALTVLECITLVLAMRSRSKHLLPL</sequence>
<dbReference type="InterPro" id="IPR018584">
    <property type="entry name" value="GT87"/>
</dbReference>
<accession>A0A7C4BAU9</accession>
<evidence type="ECO:0000256" key="3">
    <source>
        <dbReference type="ARBA" id="ARBA00022679"/>
    </source>
</evidence>